<reference evidence="3 4" key="1">
    <citation type="journal article" date="1998" name="Science">
        <title>Genome sequence of the nematode C. elegans: a platform for investigating biology.</title>
        <authorList>
            <consortium name="The C. elegans sequencing consortium"/>
            <person name="Sulson J.E."/>
            <person name="Waterston R."/>
        </authorList>
    </citation>
    <scope>NUCLEOTIDE SEQUENCE [LARGE SCALE GENOMIC DNA]</scope>
    <source>
        <strain evidence="3 4">Bristol N2</strain>
    </source>
</reference>
<dbReference type="HOGENOM" id="CLU_054633_2_0_1"/>
<dbReference type="PANTHER" id="PTHR22989:SF12">
    <property type="entry name" value="METHYLTRANSFERASE FKBM DOMAIN-CONTAINING PROTEIN"/>
    <property type="match status" value="1"/>
</dbReference>
<dbReference type="CTD" id="185027"/>
<dbReference type="UCSC" id="F28A10.1">
    <property type="organism name" value="c. elegans"/>
</dbReference>
<dbReference type="InterPro" id="IPR006342">
    <property type="entry name" value="FkbM_mtfrase"/>
</dbReference>
<dbReference type="KEGG" id="cel:CELE_F28A10.1"/>
<dbReference type="GO" id="GO:0032259">
    <property type="term" value="P:methylation"/>
    <property type="evidence" value="ECO:0007669"/>
    <property type="project" value="UniProtKB-KW"/>
</dbReference>
<dbReference type="Pfam" id="PF05050">
    <property type="entry name" value="Methyltransf_21"/>
    <property type="match status" value="1"/>
</dbReference>
<accession>Q95YC0</accession>
<proteinExistence type="predicted"/>
<dbReference type="Bgee" id="WBGene00017869">
    <property type="expression patterns" value="Expressed in material anatomical entity and 2 other cell types or tissues"/>
</dbReference>
<keyword evidence="3" id="KW-0489">Methyltransferase</keyword>
<dbReference type="GO" id="GO:0008168">
    <property type="term" value="F:methyltransferase activity"/>
    <property type="evidence" value="ECO:0007669"/>
    <property type="project" value="UniProtKB-KW"/>
</dbReference>
<gene>
    <name evidence="3" type="ORF">CELE_F28A10.1</name>
    <name evidence="3 5" type="ORF">F28A10.1</name>
</gene>
<dbReference type="InParanoid" id="Q95YC0"/>
<keyword evidence="3" id="KW-0808">Transferase</keyword>
<dbReference type="eggNOG" id="KOG1769">
    <property type="taxonomic scope" value="Eukaryota"/>
</dbReference>
<keyword evidence="4" id="KW-1185">Reference proteome</keyword>
<evidence type="ECO:0000259" key="2">
    <source>
        <dbReference type="Pfam" id="PF05050"/>
    </source>
</evidence>
<dbReference type="Proteomes" id="UP000001940">
    <property type="component" value="Chromosome II"/>
</dbReference>
<dbReference type="EMBL" id="BX284602">
    <property type="protein sequence ID" value="CCD70083.2"/>
    <property type="molecule type" value="Genomic_DNA"/>
</dbReference>
<protein>
    <submittedName>
        <fullName evidence="3">Methyltransferase FkbM domain-containing protein</fullName>
    </submittedName>
</protein>
<feature type="signal peptide" evidence="1">
    <location>
        <begin position="1"/>
        <end position="26"/>
    </location>
</feature>
<dbReference type="PaxDb" id="6239-F28A10.1"/>
<keyword evidence="1" id="KW-0732">Signal</keyword>
<name>Q95YC0_CAEEL</name>
<feature type="domain" description="Methyltransferase FkbM" evidence="2">
    <location>
        <begin position="100"/>
        <end position="300"/>
    </location>
</feature>
<sequence length="308" mass="35785">MNMLFKYLLLTAGCFAIFVLLYKTEPVDDNVTKSSRTLIQPKSSKIQLKSFKPTFFEEWNSCVAQKFLAIPMTAEDFWGSFEKKSRACDHDTNVTQHLRAIPLQNSDEVKYAILPVRKTPNDVFVTLGIGQDINAEVKFQKEMQNIGLNVSFYGADPIVEGNSVLYSTIGKYFPFAVGEKAGFSTASVLLDERYINMPVVHVDIYYFLKDILDKNVIDYFWMDSEYAEYGTFDIFYENGKLEQLGITFCQMSLEVHSPSKEQKEQFMIFIKRVVEEKWFGFFFTEQVSHIRMWIFNFGSEYCVHKFLN</sequence>
<dbReference type="OrthoDB" id="5775722at2759"/>
<dbReference type="WormBase" id="F28A10.1">
    <property type="protein sequence ID" value="CE48286"/>
    <property type="gene ID" value="WBGene00017869"/>
</dbReference>
<dbReference type="RefSeq" id="NP_493824.2">
    <property type="nucleotide sequence ID" value="NM_061423.2"/>
</dbReference>
<dbReference type="AGR" id="WB:WBGene00017869"/>
<feature type="chain" id="PRO_5004322284" evidence="1">
    <location>
        <begin position="27"/>
        <end position="308"/>
    </location>
</feature>
<organism evidence="3 4">
    <name type="scientific">Caenorhabditis elegans</name>
    <dbReference type="NCBI Taxonomy" id="6239"/>
    <lineage>
        <taxon>Eukaryota</taxon>
        <taxon>Metazoa</taxon>
        <taxon>Ecdysozoa</taxon>
        <taxon>Nematoda</taxon>
        <taxon>Chromadorea</taxon>
        <taxon>Rhabditida</taxon>
        <taxon>Rhabditina</taxon>
        <taxon>Rhabditomorpha</taxon>
        <taxon>Rhabditoidea</taxon>
        <taxon>Rhabditidae</taxon>
        <taxon>Peloderinae</taxon>
        <taxon>Caenorhabditis</taxon>
    </lineage>
</organism>
<dbReference type="AlphaFoldDB" id="Q95YC0"/>
<evidence type="ECO:0000313" key="3">
    <source>
        <dbReference type="EMBL" id="CCD70083.2"/>
    </source>
</evidence>
<evidence type="ECO:0000256" key="1">
    <source>
        <dbReference type="SAM" id="SignalP"/>
    </source>
</evidence>
<dbReference type="GeneID" id="185027"/>
<dbReference type="STRING" id="6239.F28A10.1.1"/>
<evidence type="ECO:0000313" key="4">
    <source>
        <dbReference type="Proteomes" id="UP000001940"/>
    </source>
</evidence>
<dbReference type="FunCoup" id="Q95YC0">
    <property type="interactions" value="9"/>
</dbReference>
<dbReference type="PANTHER" id="PTHR22989">
    <property type="entry name" value="UNCHARACTERIZED DUF13 C.ELEGANS"/>
    <property type="match status" value="1"/>
</dbReference>
<evidence type="ECO:0000313" key="5">
    <source>
        <dbReference type="WormBase" id="F28A10.1"/>
    </source>
</evidence>